<dbReference type="GO" id="GO:0006310">
    <property type="term" value="P:DNA recombination"/>
    <property type="evidence" value="ECO:0007669"/>
    <property type="project" value="UniProtKB-KW"/>
</dbReference>
<keyword evidence="7" id="KW-0695">RNA-directed DNA polymerase</keyword>
<evidence type="ECO:0000256" key="5">
    <source>
        <dbReference type="ARBA" id="ARBA00022842"/>
    </source>
</evidence>
<keyword evidence="2" id="KW-0479">Metal-binding</keyword>
<dbReference type="GO" id="GO:0003676">
    <property type="term" value="F:nucleic acid binding"/>
    <property type="evidence" value="ECO:0007669"/>
    <property type="project" value="InterPro"/>
</dbReference>
<dbReference type="Gene3D" id="4.10.60.10">
    <property type="entry name" value="Zinc finger, CCHC-type"/>
    <property type="match status" value="1"/>
</dbReference>
<dbReference type="Pfam" id="PF14223">
    <property type="entry name" value="Retrotran_gag_2"/>
    <property type="match status" value="1"/>
</dbReference>
<accession>A0A7D9HDC6</accession>
<evidence type="ECO:0000256" key="6">
    <source>
        <dbReference type="ARBA" id="ARBA00022908"/>
    </source>
</evidence>
<dbReference type="PROSITE" id="PS50158">
    <property type="entry name" value="ZF_CCHC"/>
    <property type="match status" value="1"/>
</dbReference>
<evidence type="ECO:0000256" key="10">
    <source>
        <dbReference type="SAM" id="MobiDB-lite"/>
    </source>
</evidence>
<dbReference type="GO" id="GO:0015074">
    <property type="term" value="P:DNA integration"/>
    <property type="evidence" value="ECO:0007669"/>
    <property type="project" value="UniProtKB-KW"/>
</dbReference>
<feature type="compositionally biased region" description="Basic and acidic residues" evidence="10">
    <location>
        <begin position="691"/>
        <end position="701"/>
    </location>
</feature>
<organism evidence="11 12">
    <name type="scientific">Paramuricea clavata</name>
    <name type="common">Red gorgonian</name>
    <name type="synonym">Violescent sea-whip</name>
    <dbReference type="NCBI Taxonomy" id="317549"/>
    <lineage>
        <taxon>Eukaryota</taxon>
        <taxon>Metazoa</taxon>
        <taxon>Cnidaria</taxon>
        <taxon>Anthozoa</taxon>
        <taxon>Octocorallia</taxon>
        <taxon>Malacalcyonacea</taxon>
        <taxon>Plexauridae</taxon>
        <taxon>Paramuricea</taxon>
    </lineage>
</organism>
<name>A0A7D9HDC6_PARCT</name>
<dbReference type="GO" id="GO:0004519">
    <property type="term" value="F:endonuclease activity"/>
    <property type="evidence" value="ECO:0007669"/>
    <property type="project" value="UniProtKB-KW"/>
</dbReference>
<evidence type="ECO:0000313" key="12">
    <source>
        <dbReference type="Proteomes" id="UP001152795"/>
    </source>
</evidence>
<evidence type="ECO:0000256" key="2">
    <source>
        <dbReference type="ARBA" id="ARBA00022723"/>
    </source>
</evidence>
<keyword evidence="5" id="KW-0460">Magnesium</keyword>
<dbReference type="Pfam" id="PF00665">
    <property type="entry name" value="rve"/>
    <property type="match status" value="1"/>
</dbReference>
<dbReference type="PROSITE" id="PS50994">
    <property type="entry name" value="INTEGRASE"/>
    <property type="match status" value="1"/>
</dbReference>
<keyword evidence="8" id="KW-0808">Transferase</keyword>
<dbReference type="InterPro" id="IPR001584">
    <property type="entry name" value="Integrase_cat-core"/>
</dbReference>
<keyword evidence="3" id="KW-0255">Endonuclease</keyword>
<feature type="region of interest" description="Disordered" evidence="10">
    <location>
        <begin position="674"/>
        <end position="729"/>
    </location>
</feature>
<dbReference type="GO" id="GO:0003887">
    <property type="term" value="F:DNA-directed DNA polymerase activity"/>
    <property type="evidence" value="ECO:0007669"/>
    <property type="project" value="UniProtKB-KW"/>
</dbReference>
<dbReference type="InterPro" id="IPR012337">
    <property type="entry name" value="RNaseH-like_sf"/>
</dbReference>
<evidence type="ECO:0000256" key="8">
    <source>
        <dbReference type="ARBA" id="ARBA00022932"/>
    </source>
</evidence>
<keyword evidence="12" id="KW-1185">Reference proteome</keyword>
<dbReference type="GO" id="GO:0008270">
    <property type="term" value="F:zinc ion binding"/>
    <property type="evidence" value="ECO:0007669"/>
    <property type="project" value="InterPro"/>
</dbReference>
<keyword evidence="9" id="KW-0233">DNA recombination</keyword>
<evidence type="ECO:0000256" key="7">
    <source>
        <dbReference type="ARBA" id="ARBA00022918"/>
    </source>
</evidence>
<evidence type="ECO:0000256" key="3">
    <source>
        <dbReference type="ARBA" id="ARBA00022759"/>
    </source>
</evidence>
<dbReference type="SMART" id="SM00343">
    <property type="entry name" value="ZnF_C2HC"/>
    <property type="match status" value="1"/>
</dbReference>
<feature type="compositionally biased region" description="Basic and acidic residues" evidence="10">
    <location>
        <begin position="244"/>
        <end position="256"/>
    </location>
</feature>
<dbReference type="AlphaFoldDB" id="A0A7D9HDC6"/>
<dbReference type="SUPFAM" id="SSF53098">
    <property type="entry name" value="Ribonuclease H-like"/>
    <property type="match status" value="1"/>
</dbReference>
<dbReference type="InterPro" id="IPR057670">
    <property type="entry name" value="SH3_retrovirus"/>
</dbReference>
<dbReference type="InterPro" id="IPR039537">
    <property type="entry name" value="Retrotran_Ty1/copia-like"/>
</dbReference>
<keyword evidence="8" id="KW-0239">DNA-directed DNA polymerase</keyword>
<dbReference type="PANTHER" id="PTHR42648">
    <property type="entry name" value="TRANSPOSASE, PUTATIVE-RELATED"/>
    <property type="match status" value="1"/>
</dbReference>
<dbReference type="EMBL" id="CACRXK020000078">
    <property type="protein sequence ID" value="CAB3977908.1"/>
    <property type="molecule type" value="Genomic_DNA"/>
</dbReference>
<dbReference type="Gene3D" id="3.30.420.10">
    <property type="entry name" value="Ribonuclease H-like superfamily/Ribonuclease H"/>
    <property type="match status" value="1"/>
</dbReference>
<feature type="region of interest" description="Disordered" evidence="10">
    <location>
        <begin position="244"/>
        <end position="274"/>
    </location>
</feature>
<dbReference type="Proteomes" id="UP001152795">
    <property type="component" value="Unassembled WGS sequence"/>
</dbReference>
<dbReference type="SUPFAM" id="SSF57756">
    <property type="entry name" value="Retrovirus zinc finger-like domains"/>
    <property type="match status" value="1"/>
</dbReference>
<dbReference type="Pfam" id="PF13976">
    <property type="entry name" value="gag_pre-integrs"/>
    <property type="match status" value="1"/>
</dbReference>
<keyword evidence="1" id="KW-0540">Nuclease</keyword>
<sequence>MASGLDVKTTSIIPLNGKNSPTWKVQCRMALMRDGVWGIVAKTEVSPSPDKAEDLAKFVARRDRALATIVLSVDLSLLYLLGDPQDPAVVWEKLTNQFQKKTWANKLALRRKLYSLRLKDGESIQKHIKEMTEIFDGLAVIDDPITEEDRVVHLLASLPESYDILVTALEANVEVPKIETVTERLLHEERKMKERSGPESNDEMKAMFANRQSKGKGPKCYHCGKFGHIKRNCRELNSLKHDGDKSEFNEGIDNKHKANTAAKSRRTDSSSDSDEVRLMVNHAFSSVNGRTNTWIIDSGATCHMCNDVSHLSYNLVSVSKATKSGKTVKFNEDGCHILDESQKLIATAKRVGNLYYLNCTNSHQANPTVGYSSMGSKEDTWHKRFGHLGVQNLQKLAKENLVDGYDYDKSKDIDFCESCAEGKHHRSKFPVNESQRAKMPLDLVHSDVCGKMSAKSLSGTEYFLTFIDDHTHYVWVYVLKHKDEVFGKFLEWKALVEKSSGRKVKVFRTDNGGEYTSTEFENYLKKEGVTHQLTVPKTPEQNGVAERMNRTLVESVRSMLADAKLPHKFWAETLSTAVYLRNRSPSVAVKGKTPFEAWTSQKPNDERKKLDSKARKCILLGYGTETKGYRLYDPNRARVFHSRDVQFNESSQEPEVVKVQEPEQNTLVELEFEEPIDVEEPVVNEEPEPQVTRRSERDRRPPAYYGELATAANPDKNKPRTVEEALSSP</sequence>
<evidence type="ECO:0000256" key="4">
    <source>
        <dbReference type="ARBA" id="ARBA00022801"/>
    </source>
</evidence>
<evidence type="ECO:0000256" key="1">
    <source>
        <dbReference type="ARBA" id="ARBA00022722"/>
    </source>
</evidence>
<keyword evidence="6" id="KW-0229">DNA integration</keyword>
<dbReference type="GO" id="GO:0016787">
    <property type="term" value="F:hydrolase activity"/>
    <property type="evidence" value="ECO:0007669"/>
    <property type="project" value="UniProtKB-KW"/>
</dbReference>
<dbReference type="PANTHER" id="PTHR42648:SF11">
    <property type="entry name" value="TRANSPOSON TY4-P GAG-POL POLYPROTEIN"/>
    <property type="match status" value="1"/>
</dbReference>
<reference evidence="11" key="1">
    <citation type="submission" date="2020-04" db="EMBL/GenBank/DDBJ databases">
        <authorList>
            <person name="Alioto T."/>
            <person name="Alioto T."/>
            <person name="Gomez Garrido J."/>
        </authorList>
    </citation>
    <scope>NUCLEOTIDE SEQUENCE</scope>
    <source>
        <strain evidence="11">A484AB</strain>
    </source>
</reference>
<dbReference type="InterPro" id="IPR036875">
    <property type="entry name" value="Znf_CCHC_sf"/>
</dbReference>
<comment type="caution">
    <text evidence="11">The sequence shown here is derived from an EMBL/GenBank/DDBJ whole genome shotgun (WGS) entry which is preliminary data.</text>
</comment>
<dbReference type="OrthoDB" id="8029976at2759"/>
<feature type="compositionally biased region" description="Acidic residues" evidence="10">
    <location>
        <begin position="674"/>
        <end position="688"/>
    </location>
</feature>
<protein>
    <submittedName>
        <fullName evidence="11">Retrovirus-related Pol poly from transposon TNT 1-94</fullName>
    </submittedName>
</protein>
<evidence type="ECO:0000313" key="11">
    <source>
        <dbReference type="EMBL" id="CAB3977908.1"/>
    </source>
</evidence>
<gene>
    <name evidence="11" type="ORF">PACLA_8A052384</name>
</gene>
<dbReference type="InterPro" id="IPR036397">
    <property type="entry name" value="RNaseH_sf"/>
</dbReference>
<feature type="compositionally biased region" description="Basic and acidic residues" evidence="10">
    <location>
        <begin position="265"/>
        <end position="274"/>
    </location>
</feature>
<dbReference type="Pfam" id="PF00098">
    <property type="entry name" value="zf-CCHC"/>
    <property type="match status" value="1"/>
</dbReference>
<proteinExistence type="predicted"/>
<dbReference type="InterPro" id="IPR025724">
    <property type="entry name" value="GAG-pre-integrase_dom"/>
</dbReference>
<dbReference type="InterPro" id="IPR001878">
    <property type="entry name" value="Znf_CCHC"/>
</dbReference>
<keyword evidence="4" id="KW-0378">Hydrolase</keyword>
<dbReference type="Pfam" id="PF25597">
    <property type="entry name" value="SH3_retrovirus"/>
    <property type="match status" value="1"/>
</dbReference>
<dbReference type="GO" id="GO:0003964">
    <property type="term" value="F:RNA-directed DNA polymerase activity"/>
    <property type="evidence" value="ECO:0007669"/>
    <property type="project" value="UniProtKB-KW"/>
</dbReference>
<keyword evidence="8" id="KW-0548">Nucleotidyltransferase</keyword>
<evidence type="ECO:0000256" key="9">
    <source>
        <dbReference type="ARBA" id="ARBA00023172"/>
    </source>
</evidence>